<protein>
    <recommendedName>
        <fullName evidence="5">Rqc2 homolog RqcH</fullName>
        <shortName evidence="5">RqcH</shortName>
    </recommendedName>
</protein>
<dbReference type="Proteomes" id="UP001501510">
    <property type="component" value="Unassembled WGS sequence"/>
</dbReference>
<dbReference type="Pfam" id="PF05833">
    <property type="entry name" value="NFACT_N"/>
    <property type="match status" value="1"/>
</dbReference>
<evidence type="ECO:0000313" key="8">
    <source>
        <dbReference type="Proteomes" id="UP001501510"/>
    </source>
</evidence>
<sequence>MALDGIFIHSLLDEIKNKILNGRVEKIAQPEKDEIILSIKNNRKTYKLSISASPVYPKINFTSISKKNPLKPPMFCMVLRKYLNSSKILSIKQLETDRIIFIDFESSDEMGFNSIYTLIVEIMGRHSNITLIRKRDSIIMDSIKHITPDINSVRTLLPNIEYVYPPLSQKLNPLNFSFEEFKNYIKENNIDITEKCFSKIFIGISSQFSKEIYFRLINKYNIELDLQNFNNIYNSLLEIFNLLKNKEFNYFLYSKDNKVKDFYCFKLTNLSGFNQINFDSPSDLVETFYYKKDKADRLNSKSSNLQRLINLNVDRCTKKIKILNKNLDDCAKKDKFKIKGELLTANIYLLKKGLEKIEVLNYYTNETETIKLDPNKTPSENVQKCFKKYNKLKKAEVASKEQIELAKEELLYLNSVSTNLANVDTYEDIEDIKKELIQTKYIKLKKQDKKKKKKSKPMHLISSDDIDLYVGKNNFQNDYLTLKFANKHDIWLHTKDIPGSHVIIKNFTGEIPDTTLEEAANLAAYYSKGKSSNKVAVDYTEVKNVHKPNGAKPGRVIYYTNKTIYIDPKEPTLKQV</sequence>
<comment type="similarity">
    <text evidence="5">Belongs to the NEMF family.</text>
</comment>
<comment type="subunit">
    <text evidence="5">Associates with stalled 50S ribosomal subunits. Binds to RqcP.</text>
</comment>
<accession>A0ABN1JNW2</accession>
<comment type="function">
    <text evidence="5">Key component of the ribosome quality control system (RQC), a ribosome-associated complex that mediates the extraction of incompletely synthesized nascent chains from stalled ribosomes and their subsequent degradation. RqcH recruits Ala-charged tRNA, and with RqcP directs the elongation of stalled nascent chains on 50S ribosomal subunits, leading to non-templated C-terminal alanine extensions (Ala tail). The Ala tail promotes nascent chain degradation. May add between 1 and at least 8 Ala residues. Binds to stalled 50S ribosomal subunits.</text>
</comment>
<evidence type="ECO:0000256" key="2">
    <source>
        <dbReference type="ARBA" id="ARBA00022730"/>
    </source>
</evidence>
<name>A0ABN1JNW2_9CLOT</name>
<dbReference type="Pfam" id="PF05670">
    <property type="entry name" value="NFACT-R_1"/>
    <property type="match status" value="1"/>
</dbReference>
<comment type="caution">
    <text evidence="7">The sequence shown here is derived from an EMBL/GenBank/DDBJ whole genome shotgun (WGS) entry which is preliminary data.</text>
</comment>
<keyword evidence="4 5" id="KW-0648">Protein biosynthesis</keyword>
<dbReference type="RefSeq" id="WP_343762364.1">
    <property type="nucleotide sequence ID" value="NZ_BAAACG010000010.1"/>
</dbReference>
<keyword evidence="8" id="KW-1185">Reference proteome</keyword>
<organism evidence="7 8">
    <name type="scientific">Clostridium oceanicum</name>
    <dbReference type="NCBI Taxonomy" id="1543"/>
    <lineage>
        <taxon>Bacteria</taxon>
        <taxon>Bacillati</taxon>
        <taxon>Bacillota</taxon>
        <taxon>Clostridia</taxon>
        <taxon>Eubacteriales</taxon>
        <taxon>Clostridiaceae</taxon>
        <taxon>Clostridium</taxon>
    </lineage>
</organism>
<dbReference type="InterPro" id="IPR008532">
    <property type="entry name" value="NFACT_RNA-bd"/>
</dbReference>
<evidence type="ECO:0000256" key="5">
    <source>
        <dbReference type="HAMAP-Rule" id="MF_00844"/>
    </source>
</evidence>
<evidence type="ECO:0000256" key="4">
    <source>
        <dbReference type="ARBA" id="ARBA00022917"/>
    </source>
</evidence>
<dbReference type="PANTHER" id="PTHR15239:SF6">
    <property type="entry name" value="RIBOSOME QUALITY CONTROL COMPLEX SUBUNIT NEMF"/>
    <property type="match status" value="1"/>
</dbReference>
<feature type="domain" description="NFACT RNA-binding" evidence="6">
    <location>
        <begin position="458"/>
        <end position="557"/>
    </location>
</feature>
<evidence type="ECO:0000259" key="6">
    <source>
        <dbReference type="Pfam" id="PF05670"/>
    </source>
</evidence>
<dbReference type="Gene3D" id="2.30.310.10">
    <property type="entry name" value="ibrinogen binding protein from staphylococcus aureus domain"/>
    <property type="match status" value="1"/>
</dbReference>
<dbReference type="HAMAP" id="MF_00844_B">
    <property type="entry name" value="RqcH_B"/>
    <property type="match status" value="1"/>
</dbReference>
<keyword evidence="2 5" id="KW-0699">rRNA-binding</keyword>
<dbReference type="InterPro" id="IPR043682">
    <property type="entry name" value="RqcH_bacterial"/>
</dbReference>
<dbReference type="PANTHER" id="PTHR15239">
    <property type="entry name" value="NUCLEAR EXPORT MEDIATOR FACTOR NEMF"/>
    <property type="match status" value="1"/>
</dbReference>
<dbReference type="EMBL" id="BAAACG010000010">
    <property type="protein sequence ID" value="GAA0743657.1"/>
    <property type="molecule type" value="Genomic_DNA"/>
</dbReference>
<gene>
    <name evidence="5" type="primary">rqcH</name>
    <name evidence="7" type="ORF">GCM10008906_27700</name>
</gene>
<dbReference type="InterPro" id="IPR051608">
    <property type="entry name" value="RQC_Subunit_NEMF"/>
</dbReference>
<evidence type="ECO:0000256" key="1">
    <source>
        <dbReference type="ARBA" id="ARBA00022555"/>
    </source>
</evidence>
<evidence type="ECO:0000313" key="7">
    <source>
        <dbReference type="EMBL" id="GAA0743657.1"/>
    </source>
</evidence>
<reference evidence="7 8" key="1">
    <citation type="journal article" date="2019" name="Int. J. Syst. Evol. Microbiol.">
        <title>The Global Catalogue of Microorganisms (GCM) 10K type strain sequencing project: providing services to taxonomists for standard genome sequencing and annotation.</title>
        <authorList>
            <consortium name="The Broad Institute Genomics Platform"/>
            <consortium name="The Broad Institute Genome Sequencing Center for Infectious Disease"/>
            <person name="Wu L."/>
            <person name="Ma J."/>
        </authorList>
    </citation>
    <scope>NUCLEOTIDE SEQUENCE [LARGE SCALE GENOMIC DNA]</scope>
    <source>
        <strain evidence="7 8">JCM 1407</strain>
    </source>
</reference>
<evidence type="ECO:0000256" key="3">
    <source>
        <dbReference type="ARBA" id="ARBA00022884"/>
    </source>
</evidence>
<keyword evidence="3 5" id="KW-0694">RNA-binding</keyword>
<proteinExistence type="inferred from homology"/>
<keyword evidence="1 5" id="KW-0820">tRNA-binding</keyword>